<keyword evidence="3" id="KW-1185">Reference proteome</keyword>
<comment type="caution">
    <text evidence="2">The sequence shown here is derived from an EMBL/GenBank/DDBJ whole genome shotgun (WGS) entry which is preliminary data.</text>
</comment>
<feature type="compositionally biased region" description="Basic and acidic residues" evidence="1">
    <location>
        <begin position="61"/>
        <end position="75"/>
    </location>
</feature>
<dbReference type="EMBL" id="JARBJD010000112">
    <property type="protein sequence ID" value="KAK2951876.1"/>
    <property type="molecule type" value="Genomic_DNA"/>
</dbReference>
<name>A0ABQ9XHE5_9EUKA</name>
<organism evidence="2 3">
    <name type="scientific">Blattamonas nauphoetae</name>
    <dbReference type="NCBI Taxonomy" id="2049346"/>
    <lineage>
        <taxon>Eukaryota</taxon>
        <taxon>Metamonada</taxon>
        <taxon>Preaxostyla</taxon>
        <taxon>Oxymonadida</taxon>
        <taxon>Blattamonas</taxon>
    </lineage>
</organism>
<reference evidence="2 3" key="1">
    <citation type="journal article" date="2022" name="bioRxiv">
        <title>Genomics of Preaxostyla Flagellates Illuminates Evolutionary Transitions and the Path Towards Mitochondrial Loss.</title>
        <authorList>
            <person name="Novak L.V.F."/>
            <person name="Treitli S.C."/>
            <person name="Pyrih J."/>
            <person name="Halakuc P."/>
            <person name="Pipaliya S.V."/>
            <person name="Vacek V."/>
            <person name="Brzon O."/>
            <person name="Soukal P."/>
            <person name="Eme L."/>
            <person name="Dacks J.B."/>
            <person name="Karnkowska A."/>
            <person name="Elias M."/>
            <person name="Hampl V."/>
        </authorList>
    </citation>
    <scope>NUCLEOTIDE SEQUENCE [LARGE SCALE GENOMIC DNA]</scope>
    <source>
        <strain evidence="2">NAU3</strain>
        <tissue evidence="2">Gut</tissue>
    </source>
</reference>
<proteinExistence type="predicted"/>
<evidence type="ECO:0000313" key="3">
    <source>
        <dbReference type="Proteomes" id="UP001281761"/>
    </source>
</evidence>
<feature type="region of interest" description="Disordered" evidence="1">
    <location>
        <begin position="61"/>
        <end position="81"/>
    </location>
</feature>
<gene>
    <name evidence="2" type="ORF">BLNAU_13246</name>
</gene>
<sequence>MRRKGAPPNNLFLKSLAMERTLLSQAMKASVGIYVVLCIDDVVHVNDPRGGLLSLFVSEKSEDEKKREALDSQKEDESEPE</sequence>
<protein>
    <submittedName>
        <fullName evidence="2">Uncharacterized protein</fullName>
    </submittedName>
</protein>
<dbReference type="Proteomes" id="UP001281761">
    <property type="component" value="Unassembled WGS sequence"/>
</dbReference>
<accession>A0ABQ9XHE5</accession>
<evidence type="ECO:0000256" key="1">
    <source>
        <dbReference type="SAM" id="MobiDB-lite"/>
    </source>
</evidence>
<evidence type="ECO:0000313" key="2">
    <source>
        <dbReference type="EMBL" id="KAK2951876.1"/>
    </source>
</evidence>